<dbReference type="Pfam" id="PF08284">
    <property type="entry name" value="RVP_2"/>
    <property type="match status" value="1"/>
</dbReference>
<gene>
    <name evidence="1" type="ordered locus">AXX17_At3g32780</name>
</gene>
<sequence length="393" mass="44565">MKLNHQPHYSGIQQEGSMRDYRERFEALCLRSVTLPGQGFEEMFLQGLQPSLQTAVRELKPNGIVQMMDTTQCYQSRQAELMSLTLVQAKLDVVKKKKGVINELEELEQDSYTLRQGMEQLVIDLTRNKGMRFYGFILDHKVVAAIDSGATDNFILVELAFSLKLPTSITNQASVLLGQRRCIQSVGTCLGIRLWVQEVEITENFLLLDLAKTDVDVILGYEWLSKLGETMVNWQNQDFSFSHNQQWITLCAEDEELEQVTTKDTKENDDEKSFFGQPGVKHSEVVAGSTRNMSTKSEKDQTAPCVLKVHTEQTKEAVISKEVRTAEPFEVVGLYHPLKTVVSRLMIEFGKEVTQMHVEEMVDKWESSVKKKVAAVGSTEVRTLVQGIHFLPP</sequence>
<protein>
    <submittedName>
        <fullName evidence="1">Uncharacterized protein</fullName>
    </submittedName>
</protein>
<dbReference type="ExpressionAtlas" id="A0A178VBM5">
    <property type="expression patterns" value="differential"/>
</dbReference>
<name>A0A178VBM5_ARATH</name>
<dbReference type="Gene3D" id="2.40.70.10">
    <property type="entry name" value="Acid Proteases"/>
    <property type="match status" value="1"/>
</dbReference>
<dbReference type="CDD" id="cd00303">
    <property type="entry name" value="retropepsin_like"/>
    <property type="match status" value="1"/>
</dbReference>
<evidence type="ECO:0000313" key="1">
    <source>
        <dbReference type="EMBL" id="OAP03757.1"/>
    </source>
</evidence>
<evidence type="ECO:0000313" key="2">
    <source>
        <dbReference type="Proteomes" id="UP000078284"/>
    </source>
</evidence>
<organism evidence="1 2">
    <name type="scientific">Arabidopsis thaliana</name>
    <name type="common">Mouse-ear cress</name>
    <dbReference type="NCBI Taxonomy" id="3702"/>
    <lineage>
        <taxon>Eukaryota</taxon>
        <taxon>Viridiplantae</taxon>
        <taxon>Streptophyta</taxon>
        <taxon>Embryophyta</taxon>
        <taxon>Tracheophyta</taxon>
        <taxon>Spermatophyta</taxon>
        <taxon>Magnoliopsida</taxon>
        <taxon>eudicotyledons</taxon>
        <taxon>Gunneridae</taxon>
        <taxon>Pentapetalae</taxon>
        <taxon>rosids</taxon>
        <taxon>malvids</taxon>
        <taxon>Brassicales</taxon>
        <taxon>Brassicaceae</taxon>
        <taxon>Camelineae</taxon>
        <taxon>Arabidopsis</taxon>
    </lineage>
</organism>
<dbReference type="AlphaFoldDB" id="A0A178VBM5"/>
<dbReference type="InterPro" id="IPR021109">
    <property type="entry name" value="Peptidase_aspartic_dom_sf"/>
</dbReference>
<dbReference type="SUPFAM" id="SSF50630">
    <property type="entry name" value="Acid proteases"/>
    <property type="match status" value="1"/>
</dbReference>
<reference evidence="2" key="1">
    <citation type="journal article" date="2016" name="Proc. Natl. Acad. Sci. U.S.A.">
        <title>Chromosome-level assembly of Arabidopsis thaliana Ler reveals the extent of translocation and inversion polymorphisms.</title>
        <authorList>
            <person name="Zapata L."/>
            <person name="Ding J."/>
            <person name="Willing E.M."/>
            <person name="Hartwig B."/>
            <person name="Bezdan D."/>
            <person name="Jiao W.B."/>
            <person name="Patel V."/>
            <person name="Velikkakam James G."/>
            <person name="Koornneef M."/>
            <person name="Ossowski S."/>
            <person name="Schneeberger K."/>
        </authorList>
    </citation>
    <scope>NUCLEOTIDE SEQUENCE [LARGE SCALE GENOMIC DNA]</scope>
    <source>
        <strain evidence="2">cv. Landsberg erecta</strain>
    </source>
</reference>
<accession>A0A178VBM5</accession>
<dbReference type="Proteomes" id="UP000078284">
    <property type="component" value="Chromosome 3"/>
</dbReference>
<proteinExistence type="predicted"/>
<dbReference type="EMBL" id="LUHQ01000003">
    <property type="protein sequence ID" value="OAP03757.1"/>
    <property type="molecule type" value="Genomic_DNA"/>
</dbReference>
<comment type="caution">
    <text evidence="1">The sequence shown here is derived from an EMBL/GenBank/DDBJ whole genome shotgun (WGS) entry which is preliminary data.</text>
</comment>